<dbReference type="EMBL" id="PFUW01000018">
    <property type="protein sequence ID" value="PJB04109.1"/>
    <property type="molecule type" value="Genomic_DNA"/>
</dbReference>
<dbReference type="AlphaFoldDB" id="A0A2G9LJ62"/>
<protein>
    <recommendedName>
        <fullName evidence="13">Dephospho-CoA kinase</fullName>
    </recommendedName>
</protein>
<dbReference type="EMBL" id="PFIH01000047">
    <property type="protein sequence ID" value="PIX27990.1"/>
    <property type="molecule type" value="Genomic_DNA"/>
</dbReference>
<sequence>MVAKIKDNKKLKITKIRLNKNKFTENLVKKQLKIKNMEIKNNLAENLVKKQLKIKNIGSNTKTTKTKDKITVVAVVGLPSSGKSSIAKHLAEKYGFYHIETGNIVRDFAKQERSVANKKNVLWAATYLFKKYKDKYIIDKVIEKIEKQKKRDIKKFVVSGIKTIYSYKQLNKLLGPFKQLAVNLDADMRYKRSKNRNRYDDEGADSRANFNKRTRRELKQGMGNILAISDYFIDNSGSLENSHKQVDEVMKKMKIKPTKNIK</sequence>
<organism evidence="2 12">
    <name type="scientific">Huberarchaeum crystalense</name>
    <dbReference type="NCBI Taxonomy" id="2014257"/>
    <lineage>
        <taxon>Archaea</taxon>
        <taxon>Candidatus Huberarchaeota</taxon>
        <taxon>Candidatus Huberarchaeia</taxon>
        <taxon>Candidatus Huberarchaeales</taxon>
        <taxon>Candidatus Huberarchaeaceae</taxon>
        <taxon>Candidatus Huberarchaeum</taxon>
    </lineage>
</organism>
<comment type="caution">
    <text evidence="2">The sequence shown here is derived from an EMBL/GenBank/DDBJ whole genome shotgun (WGS) entry which is preliminary data.</text>
</comment>
<accession>A0A2H9RCP7</accession>
<evidence type="ECO:0000313" key="11">
    <source>
        <dbReference type="Proteomes" id="UP000228888"/>
    </source>
</evidence>
<evidence type="ECO:0000313" key="6">
    <source>
        <dbReference type="EMBL" id="PIX27990.1"/>
    </source>
</evidence>
<evidence type="ECO:0000313" key="3">
    <source>
        <dbReference type="EMBL" id="PIV13617.1"/>
    </source>
</evidence>
<dbReference type="PANTHER" id="PTHR41930">
    <property type="entry name" value="UPF0200 PROTEIN MJ1399"/>
    <property type="match status" value="1"/>
</dbReference>
<dbReference type="PANTHER" id="PTHR41930:SF1">
    <property type="entry name" value="DEPHOSPHO-COA KINASE"/>
    <property type="match status" value="1"/>
</dbReference>
<accession>A0A2G9LJ62</accession>
<dbReference type="Proteomes" id="UP000231449">
    <property type="component" value="Unassembled WGS sequence"/>
</dbReference>
<dbReference type="Proteomes" id="UP000230477">
    <property type="component" value="Unassembled WGS sequence"/>
</dbReference>
<evidence type="ECO:0000313" key="5">
    <source>
        <dbReference type="EMBL" id="PIV89554.1"/>
    </source>
</evidence>
<dbReference type="EMBL" id="PFMG01000049">
    <property type="protein sequence ID" value="PIY99722.1"/>
    <property type="molecule type" value="Genomic_DNA"/>
</dbReference>
<dbReference type="Gene3D" id="3.40.50.300">
    <property type="entry name" value="P-loop containing nucleotide triphosphate hydrolases"/>
    <property type="match status" value="1"/>
</dbReference>
<reference evidence="10 11" key="2">
    <citation type="submission" date="2017-09" db="EMBL/GenBank/DDBJ databases">
        <title>Depth-based differentiation of microbial function through sediment-hosted aquifers and enrichment of novel symbionts in the deep terrestrial subsurface.</title>
        <authorList>
            <person name="Probst A.J."/>
            <person name="Ladd B."/>
            <person name="Jarett J.K."/>
            <person name="Geller-Mcgrath D.E."/>
            <person name="Sieber C.M.K."/>
            <person name="Emerson J.B."/>
            <person name="Anantharaman K."/>
            <person name="Thomas B.C."/>
            <person name="Malmstrom R."/>
            <person name="Stieglmeier M."/>
            <person name="Klingl A."/>
            <person name="Woyke T."/>
            <person name="Ryan C.M."/>
            <person name="Banfield J.F."/>
        </authorList>
    </citation>
    <scope>NUCLEOTIDE SEQUENCE [LARGE SCALE GENOMIC DNA]</scope>
</reference>
<dbReference type="EMBL" id="PETW01000011">
    <property type="protein sequence ID" value="PIV46544.1"/>
    <property type="molecule type" value="Genomic_DNA"/>
</dbReference>
<evidence type="ECO:0000313" key="2">
    <source>
        <dbReference type="EMBL" id="PIN66561.1"/>
    </source>
</evidence>
<dbReference type="Proteomes" id="UP000228989">
    <property type="component" value="Unassembled WGS sequence"/>
</dbReference>
<dbReference type="Proteomes" id="UP000228874">
    <property type="component" value="Unassembled WGS sequence"/>
</dbReference>
<proteinExistence type="predicted"/>
<accession>A0A2H9MNF9</accession>
<dbReference type="Proteomes" id="UP000230713">
    <property type="component" value="Unassembled WGS sequence"/>
</dbReference>
<evidence type="ECO:0000313" key="4">
    <source>
        <dbReference type="EMBL" id="PIV46544.1"/>
    </source>
</evidence>
<dbReference type="SUPFAM" id="SSF52540">
    <property type="entry name" value="P-loop containing nucleoside triphosphate hydrolases"/>
    <property type="match status" value="1"/>
</dbReference>
<dbReference type="Pfam" id="PF13207">
    <property type="entry name" value="AAA_17"/>
    <property type="match status" value="1"/>
</dbReference>
<reference evidence="2 12" key="1">
    <citation type="submission" date="2017-09" db="EMBL/GenBank/DDBJ databases">
        <title>Depth-based differentiation of microbial function through sediment-hosted aquifers and enrichment of novel symbionts in the deep terrestrial subsurface.</title>
        <authorList>
            <person name="Probst A.J."/>
            <person name="Ladd B."/>
            <person name="Jarett J.K."/>
            <person name="Geller-Mcgrath D.E."/>
            <person name="Sieber C.M."/>
            <person name="Emerson J.B."/>
            <person name="Anantharaman K."/>
            <person name="Thomas B.C."/>
            <person name="Malmstrom R."/>
            <person name="Stieglmeier M."/>
            <person name="Klingl A."/>
            <person name="Woyke T."/>
            <person name="Ryan C.M."/>
            <person name="Banfield J.F."/>
        </authorList>
    </citation>
    <scope>NUCLEOTIDE SEQUENCE [LARGE SCALE GENOMIC DNA]</scope>
    <source>
        <strain evidence="4">CG02_land_8_20_14_3_00_31_209</strain>
        <strain evidence="3">CG03_land_8_20_14_0_80_31_114</strain>
        <strain evidence="5">CG17_big_fil_post_rev_8_21_14_2_50_31_73</strain>
        <strain evidence="2">CG18_big_fil_WC_8_21_14_2_50_31_19</strain>
        <strain evidence="7">CG_4_10_14_0_8_um_filter_31_133</strain>
        <strain evidence="6">CG_4_8_14_3_um_filter</strain>
        <strain evidence="9">CG_4_9_14_0_8_um_filter_31_21</strain>
        <strain evidence="8">CG_4_9_14_3_um_filter_31_125</strain>
    </source>
</reference>
<dbReference type="EMBL" id="PFFF01000046">
    <property type="protein sequence ID" value="PIV89554.1"/>
    <property type="molecule type" value="Genomic_DNA"/>
</dbReference>
<accession>A0A2H9M7J9</accession>
<dbReference type="Proteomes" id="UP000231232">
    <property type="component" value="Unassembled WGS sequence"/>
</dbReference>
<keyword evidence="1" id="KW-0175">Coiled coil</keyword>
<accession>A0A2H9P894</accession>
<dbReference type="Proteomes" id="UP000228888">
    <property type="component" value="Unassembled WGS sequence"/>
</dbReference>
<evidence type="ECO:0000313" key="9">
    <source>
        <dbReference type="EMBL" id="PJC01185.1"/>
    </source>
</evidence>
<evidence type="ECO:0000256" key="1">
    <source>
        <dbReference type="SAM" id="Coils"/>
    </source>
</evidence>
<feature type="coiled-coil region" evidence="1">
    <location>
        <begin position="20"/>
        <end position="47"/>
    </location>
</feature>
<dbReference type="EMBL" id="PFSX01000054">
    <property type="protein sequence ID" value="PJC01185.1"/>
    <property type="molecule type" value="Genomic_DNA"/>
</dbReference>
<dbReference type="Proteomes" id="UP000229789">
    <property type="component" value="Unassembled WGS sequence"/>
</dbReference>
<evidence type="ECO:0000313" key="10">
    <source>
        <dbReference type="Proteomes" id="UP000228874"/>
    </source>
</evidence>
<accession>A0A2H9QSE3</accession>
<name>A0A2G9LJ62_HUBC1</name>
<evidence type="ECO:0000313" key="12">
    <source>
        <dbReference type="Proteomes" id="UP000229789"/>
    </source>
</evidence>
<accession>A0A2H9N2H9</accession>
<evidence type="ECO:0000313" key="8">
    <source>
        <dbReference type="EMBL" id="PJB04109.1"/>
    </source>
</evidence>
<dbReference type="EMBL" id="PCUF01000017">
    <property type="protein sequence ID" value="PIN66561.1"/>
    <property type="molecule type" value="Genomic_DNA"/>
</dbReference>
<accession>A0A2H9M2R3</accession>
<evidence type="ECO:0000313" key="7">
    <source>
        <dbReference type="EMBL" id="PIY99722.1"/>
    </source>
</evidence>
<gene>
    <name evidence="9" type="ORF">CO072_02130</name>
    <name evidence="8" type="ORF">CO124_01210</name>
    <name evidence="4" type="ORF">COS22_00660</name>
    <name evidence="3" type="ORF">COS45_02030</name>
    <name evidence="5" type="ORF">COW47_02350</name>
    <name evidence="2" type="ORF">COW69_01520</name>
    <name evidence="7" type="ORF">COY63_01975</name>
    <name evidence="6" type="ORF">COZ66_01860</name>
</gene>
<dbReference type="EMBL" id="PEUT01000049">
    <property type="protein sequence ID" value="PIV13617.1"/>
    <property type="molecule type" value="Genomic_DNA"/>
</dbReference>
<dbReference type="InterPro" id="IPR027417">
    <property type="entry name" value="P-loop_NTPase"/>
</dbReference>
<evidence type="ECO:0008006" key="13">
    <source>
        <dbReference type="Google" id="ProtNLM"/>
    </source>
</evidence>